<dbReference type="GeneID" id="59236899"/>
<dbReference type="InterPro" id="IPR003347">
    <property type="entry name" value="JmjC_dom"/>
</dbReference>
<keyword evidence="4" id="KW-1185">Reference proteome</keyword>
<feature type="domain" description="JmjC" evidence="2">
    <location>
        <begin position="221"/>
        <end position="498"/>
    </location>
</feature>
<dbReference type="SUPFAM" id="SSF51197">
    <property type="entry name" value="Clavaminate synthase-like"/>
    <property type="match status" value="1"/>
</dbReference>
<dbReference type="InterPro" id="IPR014710">
    <property type="entry name" value="RmlC-like_jellyroll"/>
</dbReference>
<dbReference type="InterPro" id="IPR041667">
    <property type="entry name" value="Cupin_8"/>
</dbReference>
<dbReference type="Proteomes" id="UP000509704">
    <property type="component" value="Chromosome 5"/>
</dbReference>
<reference evidence="3 4" key="1">
    <citation type="submission" date="2020-07" db="EMBL/GenBank/DDBJ databases">
        <title>The yeast mating-type switching endonuclease HO is a domesticated member of an unorthodox homing genetic element family.</title>
        <authorList>
            <person name="Coughlan A.Y."/>
            <person name="Lombardi L."/>
            <person name="Braun-Galleani S."/>
            <person name="Martos A.R."/>
            <person name="Galeote V."/>
            <person name="Bigey F."/>
            <person name="Dequin S."/>
            <person name="Byrne K.P."/>
            <person name="Wolfe K.H."/>
        </authorList>
    </citation>
    <scope>NUCLEOTIDE SEQUENCE [LARGE SCALE GENOMIC DNA]</scope>
    <source>
        <strain evidence="3 4">NRRL Y-6702</strain>
    </source>
</reference>
<dbReference type="KEGG" id="zmk:HG535_0E02410"/>
<evidence type="ECO:0000259" key="2">
    <source>
        <dbReference type="PROSITE" id="PS51184"/>
    </source>
</evidence>
<protein>
    <recommendedName>
        <fullName evidence="2">JmjC domain-containing protein</fullName>
    </recommendedName>
</protein>
<dbReference type="Pfam" id="PF13621">
    <property type="entry name" value="Cupin_8"/>
    <property type="match status" value="1"/>
</dbReference>
<dbReference type="Gene3D" id="2.60.120.650">
    <property type="entry name" value="Cupin"/>
    <property type="match status" value="1"/>
</dbReference>
<dbReference type="PANTHER" id="PTHR12461:SF100">
    <property type="entry name" value="JMJC DOMAIN-CONTAINING PROTEIN 4"/>
    <property type="match status" value="1"/>
</dbReference>
<feature type="compositionally biased region" description="Basic and acidic residues" evidence="1">
    <location>
        <begin position="192"/>
        <end position="207"/>
    </location>
</feature>
<accession>A0A7H9B3T8</accession>
<name>A0A7H9B3T8_ZYGMR</name>
<proteinExistence type="predicted"/>
<dbReference type="PANTHER" id="PTHR12461">
    <property type="entry name" value="HYPOXIA-INDUCIBLE FACTOR 1 ALPHA INHIBITOR-RELATED"/>
    <property type="match status" value="1"/>
</dbReference>
<feature type="region of interest" description="Disordered" evidence="1">
    <location>
        <begin position="179"/>
        <end position="214"/>
    </location>
</feature>
<evidence type="ECO:0000313" key="3">
    <source>
        <dbReference type="EMBL" id="QLG73157.1"/>
    </source>
</evidence>
<dbReference type="EMBL" id="CP058608">
    <property type="protein sequence ID" value="QLG73157.1"/>
    <property type="molecule type" value="Genomic_DNA"/>
</dbReference>
<dbReference type="OrthoDB" id="415358at2759"/>
<dbReference type="RefSeq" id="XP_037144884.1">
    <property type="nucleotide sequence ID" value="XM_037288989.1"/>
</dbReference>
<dbReference type="PROSITE" id="PS51184">
    <property type="entry name" value="JMJC"/>
    <property type="match status" value="1"/>
</dbReference>
<gene>
    <name evidence="3" type="ORF">HG535_0E02410</name>
</gene>
<sequence length="526" mass="59893">MNRDKKVHLVEDIRGRNNEKKVKIEQEAPTEYDGYKILENDTAIDVLEVPKTLDEIESFFEDYVAARKPCKIRGISPEQFPLKELQPNVMKGTLPSEEILTIEKKSDGGYGSGSKRIKMSFGQFMGRILDQHDTDLYLTTQYYEDDPNNSDYSTDEEEASHVLDDVDNFDNSSLTFDDLHDDFDDLEENGENEGHEIDSNEDGKKNDEDEEELESRLRELYQPPMTNLVRTLPECPGFLRYLIPQQINLWVGAVRNAADDTGWLKNFDVEHSGGKLGLGRNVPGGGSSSGLHHDHADNIYIPVNGHKRFTLFSPHDAAKMYTVGDIRKVHSSGVIDYHANDRAPLWRELRDDGAIVAEVYKKILGGESECSPEERLLYEEFIKKDSEQQARKANKTLDPPSFSTVPTAVVQIDEIEDENTRENIRNASMKKWPLFFQANRLTVDVKPGEMLFLPTGWFHEVTSFGNQSDHDIVNVAANYWFIPPNGRSINNVYSHTDNYWPDDYKITQSALAKARSTNNLPELAHD</sequence>
<dbReference type="Gene3D" id="2.60.120.10">
    <property type="entry name" value="Jelly Rolls"/>
    <property type="match status" value="1"/>
</dbReference>
<dbReference type="AlphaFoldDB" id="A0A7H9B3T8"/>
<organism evidence="3 4">
    <name type="scientific">Zygotorulaspora mrakii</name>
    <name type="common">Zygosaccharomyces mrakii</name>
    <dbReference type="NCBI Taxonomy" id="42260"/>
    <lineage>
        <taxon>Eukaryota</taxon>
        <taxon>Fungi</taxon>
        <taxon>Dikarya</taxon>
        <taxon>Ascomycota</taxon>
        <taxon>Saccharomycotina</taxon>
        <taxon>Saccharomycetes</taxon>
        <taxon>Saccharomycetales</taxon>
        <taxon>Saccharomycetaceae</taxon>
        <taxon>Zygotorulaspora</taxon>
    </lineage>
</organism>
<evidence type="ECO:0000313" key="4">
    <source>
        <dbReference type="Proteomes" id="UP000509704"/>
    </source>
</evidence>
<evidence type="ECO:0000256" key="1">
    <source>
        <dbReference type="SAM" id="MobiDB-lite"/>
    </source>
</evidence>
<feature type="compositionally biased region" description="Acidic residues" evidence="1">
    <location>
        <begin position="179"/>
        <end position="191"/>
    </location>
</feature>